<accession>A0ABQ9GP08</accession>
<name>A0ABQ9GP08_9NEOP</name>
<gene>
    <name evidence="2" type="ORF">PR048_024562</name>
</gene>
<reference evidence="2 3" key="1">
    <citation type="submission" date="2023-02" db="EMBL/GenBank/DDBJ databases">
        <title>LHISI_Scaffold_Assembly.</title>
        <authorList>
            <person name="Stuart O.P."/>
            <person name="Cleave R."/>
            <person name="Magrath M.J.L."/>
            <person name="Mikheyev A.S."/>
        </authorList>
    </citation>
    <scope>NUCLEOTIDE SEQUENCE [LARGE SCALE GENOMIC DNA]</scope>
    <source>
        <strain evidence="2">Daus_M_001</strain>
        <tissue evidence="2">Leg muscle</tissue>
    </source>
</reference>
<keyword evidence="3" id="KW-1185">Reference proteome</keyword>
<dbReference type="Proteomes" id="UP001159363">
    <property type="component" value="Chromosome 9"/>
</dbReference>
<feature type="compositionally biased region" description="Basic and acidic residues" evidence="1">
    <location>
        <begin position="15"/>
        <end position="27"/>
    </location>
</feature>
<proteinExistence type="predicted"/>
<evidence type="ECO:0000313" key="2">
    <source>
        <dbReference type="EMBL" id="KAJ8873728.1"/>
    </source>
</evidence>
<dbReference type="EMBL" id="JARBHB010000010">
    <property type="protein sequence ID" value="KAJ8873728.1"/>
    <property type="molecule type" value="Genomic_DNA"/>
</dbReference>
<evidence type="ECO:0000313" key="3">
    <source>
        <dbReference type="Proteomes" id="UP001159363"/>
    </source>
</evidence>
<comment type="caution">
    <text evidence="2">The sequence shown here is derived from an EMBL/GenBank/DDBJ whole genome shotgun (WGS) entry which is preliminary data.</text>
</comment>
<evidence type="ECO:0000256" key="1">
    <source>
        <dbReference type="SAM" id="MobiDB-lite"/>
    </source>
</evidence>
<organism evidence="2 3">
    <name type="scientific">Dryococelus australis</name>
    <dbReference type="NCBI Taxonomy" id="614101"/>
    <lineage>
        <taxon>Eukaryota</taxon>
        <taxon>Metazoa</taxon>
        <taxon>Ecdysozoa</taxon>
        <taxon>Arthropoda</taxon>
        <taxon>Hexapoda</taxon>
        <taxon>Insecta</taxon>
        <taxon>Pterygota</taxon>
        <taxon>Neoptera</taxon>
        <taxon>Polyneoptera</taxon>
        <taxon>Phasmatodea</taxon>
        <taxon>Verophasmatodea</taxon>
        <taxon>Anareolatae</taxon>
        <taxon>Phasmatidae</taxon>
        <taxon>Eurycanthinae</taxon>
        <taxon>Dryococelus</taxon>
    </lineage>
</organism>
<sequence>MRAKRVEYGAAPEFKGGEKRENPEKTRIIAASSATIPTFENPGATPPGTEPGSPWASPYLANLYHTRNTKHDASSYLALPSEAVFASNATLLALLEMLEDCKPYFLRQSK</sequence>
<protein>
    <submittedName>
        <fullName evidence="2">Uncharacterized protein</fullName>
    </submittedName>
</protein>
<feature type="region of interest" description="Disordered" evidence="1">
    <location>
        <begin position="1"/>
        <end position="56"/>
    </location>
</feature>